<evidence type="ECO:0000313" key="4">
    <source>
        <dbReference type="EMBL" id="GMI47048.1"/>
    </source>
</evidence>
<feature type="compositionally biased region" description="Acidic residues" evidence="2">
    <location>
        <begin position="606"/>
        <end position="646"/>
    </location>
</feature>
<dbReference type="Proteomes" id="UP001165065">
    <property type="component" value="Unassembled WGS sequence"/>
</dbReference>
<gene>
    <name evidence="4" type="ORF">TrCOL_g164</name>
</gene>
<name>A0A9W7GME9_9STRA</name>
<evidence type="ECO:0000256" key="2">
    <source>
        <dbReference type="SAM" id="MobiDB-lite"/>
    </source>
</evidence>
<feature type="coiled-coil region" evidence="1">
    <location>
        <begin position="341"/>
        <end position="382"/>
    </location>
</feature>
<protein>
    <recommendedName>
        <fullName evidence="3">SAM domain-containing protein</fullName>
    </recommendedName>
</protein>
<dbReference type="PROSITE" id="PS50105">
    <property type="entry name" value="SAM_DOMAIN"/>
    <property type="match status" value="1"/>
</dbReference>
<keyword evidence="1" id="KW-0175">Coiled coil</keyword>
<feature type="domain" description="SAM" evidence="3">
    <location>
        <begin position="134"/>
        <end position="170"/>
    </location>
</feature>
<reference evidence="5" key="1">
    <citation type="journal article" date="2023" name="Commun. Biol.">
        <title>Genome analysis of Parmales, the sister group of diatoms, reveals the evolutionary specialization of diatoms from phago-mixotrophs to photoautotrophs.</title>
        <authorList>
            <person name="Ban H."/>
            <person name="Sato S."/>
            <person name="Yoshikawa S."/>
            <person name="Yamada K."/>
            <person name="Nakamura Y."/>
            <person name="Ichinomiya M."/>
            <person name="Sato N."/>
            <person name="Blanc-Mathieu R."/>
            <person name="Endo H."/>
            <person name="Kuwata A."/>
            <person name="Ogata H."/>
        </authorList>
    </citation>
    <scope>NUCLEOTIDE SEQUENCE [LARGE SCALE GENOMIC DNA]</scope>
</reference>
<organism evidence="4 5">
    <name type="scientific">Triparma columacea</name>
    <dbReference type="NCBI Taxonomy" id="722753"/>
    <lineage>
        <taxon>Eukaryota</taxon>
        <taxon>Sar</taxon>
        <taxon>Stramenopiles</taxon>
        <taxon>Ochrophyta</taxon>
        <taxon>Bolidophyceae</taxon>
        <taxon>Parmales</taxon>
        <taxon>Triparmaceae</taxon>
        <taxon>Triparma</taxon>
    </lineage>
</organism>
<evidence type="ECO:0000313" key="5">
    <source>
        <dbReference type="Proteomes" id="UP001165065"/>
    </source>
</evidence>
<dbReference type="EMBL" id="BRYA01000325">
    <property type="protein sequence ID" value="GMI47048.1"/>
    <property type="molecule type" value="Genomic_DNA"/>
</dbReference>
<comment type="caution">
    <text evidence="4">The sequence shown here is derived from an EMBL/GenBank/DDBJ whole genome shotgun (WGS) entry which is preliminary data.</text>
</comment>
<dbReference type="InterPro" id="IPR001660">
    <property type="entry name" value="SAM"/>
</dbReference>
<feature type="region of interest" description="Disordered" evidence="2">
    <location>
        <begin position="307"/>
        <end position="339"/>
    </location>
</feature>
<accession>A0A9W7GME9</accession>
<dbReference type="AlphaFoldDB" id="A0A9W7GME9"/>
<sequence>MSYTAPGSSGRRVSWALQALDAIRQGDCEKLEDSFSEARKGSNINTEIRNGAFGGYRFPTWGNYYAGNTSGETLLHLVVRPDNECYPNRYLVAKTLVQKLKIDPSLRNENELPARKLSELAQVTVDAVHPQRNWTNDDVITWLEGLGEWTKNNRQWSAHFIAQSVDGELLVGFLAEEDTGAFTEWLERTHHDLAHREVYKRERGYVKQGLKVLLKEFKAANAYRRKMEKPFILEQRRLRRIEFRKERKELAIMEAEENEQMAWSEKELRSSDDLLAEENYEQSIGGLRSGVEGLTNDIERLKSAIDAGEGNQAAVGEEKSEEDDPKKKKKKRRKSVVEKEAAEKAAKMAEAASQVSDLKNELDKAEKDLIAAEKILEEAEMQKEERDSFVHWLEANARLRVMKVDEIFDVIEMEDVDEAIMIYPAVCMIEEQRIEKLALVKERNQMKLVLDEKYYNGAMDELMLECLDLEIYLIEMEQPKLGDKLLELNNDMVDCGEDEEGKLLFARLDAEMSALSWRKEYRGTTLLQEKIQKRDQLLRAVKAKEQAKAEKERLEREEEEQERLRKEEKNRLARMSLGDLVGEEKKAGGEDDEEEGGFRVQVSDSDSGEDDSDEDDSDEEGEDDSDGDEDEDHEESDEAFGSDDED</sequence>
<proteinExistence type="predicted"/>
<evidence type="ECO:0000256" key="1">
    <source>
        <dbReference type="SAM" id="Coils"/>
    </source>
</evidence>
<keyword evidence="5" id="KW-1185">Reference proteome</keyword>
<evidence type="ECO:0000259" key="3">
    <source>
        <dbReference type="PROSITE" id="PS50105"/>
    </source>
</evidence>
<dbReference type="OrthoDB" id="198077at2759"/>
<feature type="region of interest" description="Disordered" evidence="2">
    <location>
        <begin position="566"/>
        <end position="646"/>
    </location>
</feature>